<gene>
    <name evidence="8" type="ORF">Cni_G00020</name>
</gene>
<evidence type="ECO:0000256" key="1">
    <source>
        <dbReference type="ARBA" id="ARBA00004123"/>
    </source>
</evidence>
<dbReference type="GO" id="GO:0043565">
    <property type="term" value="F:sequence-specific DNA binding"/>
    <property type="evidence" value="ECO:0007669"/>
    <property type="project" value="InterPro"/>
</dbReference>
<dbReference type="PROSITE" id="PS50811">
    <property type="entry name" value="WRKY"/>
    <property type="match status" value="1"/>
</dbReference>
<evidence type="ECO:0000256" key="5">
    <source>
        <dbReference type="ARBA" id="ARBA00023242"/>
    </source>
</evidence>
<dbReference type="AlphaFoldDB" id="A0AAQ3PYT5"/>
<keyword evidence="5" id="KW-0539">Nucleus</keyword>
<keyword evidence="2" id="KW-0805">Transcription regulation</keyword>
<dbReference type="Gene3D" id="2.20.25.80">
    <property type="entry name" value="WRKY domain"/>
    <property type="match status" value="1"/>
</dbReference>
<protein>
    <submittedName>
        <fullName evidence="8">WRKY transcription factor 45</fullName>
    </submittedName>
</protein>
<accession>A0AAQ3PYT5</accession>
<evidence type="ECO:0000256" key="4">
    <source>
        <dbReference type="ARBA" id="ARBA00023163"/>
    </source>
</evidence>
<evidence type="ECO:0000256" key="6">
    <source>
        <dbReference type="SAM" id="MobiDB-lite"/>
    </source>
</evidence>
<evidence type="ECO:0000313" key="8">
    <source>
        <dbReference type="EMBL" id="WOK91329.1"/>
    </source>
</evidence>
<dbReference type="PANTHER" id="PTHR31221:SF283">
    <property type="entry name" value="WRKY DOMAIN-CONTAINING PROTEIN"/>
    <property type="match status" value="1"/>
</dbReference>
<dbReference type="Proteomes" id="UP001327560">
    <property type="component" value="Chromosome 1"/>
</dbReference>
<dbReference type="GO" id="GO:0003700">
    <property type="term" value="F:DNA-binding transcription factor activity"/>
    <property type="evidence" value="ECO:0007669"/>
    <property type="project" value="InterPro"/>
</dbReference>
<dbReference type="Pfam" id="PF03106">
    <property type="entry name" value="WRKY"/>
    <property type="match status" value="1"/>
</dbReference>
<evidence type="ECO:0000256" key="3">
    <source>
        <dbReference type="ARBA" id="ARBA00023125"/>
    </source>
</evidence>
<proteinExistence type="predicted"/>
<reference evidence="8 9" key="1">
    <citation type="submission" date="2023-10" db="EMBL/GenBank/DDBJ databases">
        <title>Chromosome-scale genome assembly provides insights into flower coloration mechanisms of Canna indica.</title>
        <authorList>
            <person name="Li C."/>
        </authorList>
    </citation>
    <scope>NUCLEOTIDE SEQUENCE [LARGE SCALE GENOMIC DNA]</scope>
    <source>
        <tissue evidence="8">Flower</tissue>
    </source>
</reference>
<evidence type="ECO:0000259" key="7">
    <source>
        <dbReference type="PROSITE" id="PS50811"/>
    </source>
</evidence>
<organism evidence="8 9">
    <name type="scientific">Canna indica</name>
    <name type="common">Indian-shot</name>
    <dbReference type="NCBI Taxonomy" id="4628"/>
    <lineage>
        <taxon>Eukaryota</taxon>
        <taxon>Viridiplantae</taxon>
        <taxon>Streptophyta</taxon>
        <taxon>Embryophyta</taxon>
        <taxon>Tracheophyta</taxon>
        <taxon>Spermatophyta</taxon>
        <taxon>Magnoliopsida</taxon>
        <taxon>Liliopsida</taxon>
        <taxon>Zingiberales</taxon>
        <taxon>Cannaceae</taxon>
        <taxon>Canna</taxon>
    </lineage>
</organism>
<sequence>MASCFSLQFDDDDMLLEISEYLSSAQQDYAMLSPATSFQQNPCEDLQADADCINRNKSADQSNLIENREKESARGRSSNKVAFRTKSERDVLEDGYKWKKYGKKMVKNSPNPRNYYRCSSEGCNVKKRVERQVEDPRFVITTYEGIHNHHAPLPSAASSRRETPH</sequence>
<evidence type="ECO:0000256" key="2">
    <source>
        <dbReference type="ARBA" id="ARBA00023015"/>
    </source>
</evidence>
<feature type="region of interest" description="Disordered" evidence="6">
    <location>
        <begin position="57"/>
        <end position="86"/>
    </location>
</feature>
<dbReference type="InterPro" id="IPR036576">
    <property type="entry name" value="WRKY_dom_sf"/>
</dbReference>
<dbReference type="InterPro" id="IPR003657">
    <property type="entry name" value="WRKY_dom"/>
</dbReference>
<dbReference type="FunFam" id="2.20.25.80:FF:000003">
    <property type="entry name" value="WRKY transcription factor 57"/>
    <property type="match status" value="1"/>
</dbReference>
<keyword evidence="3" id="KW-0238">DNA-binding</keyword>
<name>A0AAQ3PYT5_9LILI</name>
<keyword evidence="9" id="KW-1185">Reference proteome</keyword>
<comment type="subcellular location">
    <subcellularLocation>
        <location evidence="1">Nucleus</location>
    </subcellularLocation>
</comment>
<evidence type="ECO:0000313" key="9">
    <source>
        <dbReference type="Proteomes" id="UP001327560"/>
    </source>
</evidence>
<dbReference type="SMART" id="SM00774">
    <property type="entry name" value="WRKY"/>
    <property type="match status" value="1"/>
</dbReference>
<dbReference type="GO" id="GO:0005634">
    <property type="term" value="C:nucleus"/>
    <property type="evidence" value="ECO:0007669"/>
    <property type="project" value="UniProtKB-SubCell"/>
</dbReference>
<dbReference type="InterPro" id="IPR044810">
    <property type="entry name" value="WRKY_plant"/>
</dbReference>
<feature type="domain" description="WRKY" evidence="7">
    <location>
        <begin position="87"/>
        <end position="152"/>
    </location>
</feature>
<dbReference type="EMBL" id="CP136890">
    <property type="protein sequence ID" value="WOK91329.1"/>
    <property type="molecule type" value="Genomic_DNA"/>
</dbReference>
<dbReference type="PANTHER" id="PTHR31221">
    <property type="entry name" value="WRKY TRANSCRIPTION FACTOR PROTEIN 1-RELATED"/>
    <property type="match status" value="1"/>
</dbReference>
<dbReference type="SUPFAM" id="SSF118290">
    <property type="entry name" value="WRKY DNA-binding domain"/>
    <property type="match status" value="1"/>
</dbReference>
<keyword evidence="4" id="KW-0804">Transcription</keyword>